<dbReference type="RefSeq" id="WP_266063895.1">
    <property type="nucleotide sequence ID" value="NZ_JAPKFM010000050.1"/>
</dbReference>
<evidence type="ECO:0000313" key="2">
    <source>
        <dbReference type="EMBL" id="MCX2967199.1"/>
    </source>
</evidence>
<dbReference type="AlphaFoldDB" id="A0A9X3I815"/>
<feature type="signal peptide" evidence="1">
    <location>
        <begin position="1"/>
        <end position="30"/>
    </location>
</feature>
<dbReference type="Proteomes" id="UP001143347">
    <property type="component" value="Unassembled WGS sequence"/>
</dbReference>
<organism evidence="2 3">
    <name type="scientific">Gordonia aquimaris</name>
    <dbReference type="NCBI Taxonomy" id="2984863"/>
    <lineage>
        <taxon>Bacteria</taxon>
        <taxon>Bacillati</taxon>
        <taxon>Actinomycetota</taxon>
        <taxon>Actinomycetes</taxon>
        <taxon>Mycobacteriales</taxon>
        <taxon>Gordoniaceae</taxon>
        <taxon>Gordonia</taxon>
    </lineage>
</organism>
<comment type="caution">
    <text evidence="2">The sequence shown here is derived from an EMBL/GenBank/DDBJ whole genome shotgun (WGS) entry which is preliminary data.</text>
</comment>
<gene>
    <name evidence="2" type="ORF">OSB52_24325</name>
</gene>
<dbReference type="PROSITE" id="PS51257">
    <property type="entry name" value="PROKAR_LIPOPROTEIN"/>
    <property type="match status" value="1"/>
</dbReference>
<protein>
    <submittedName>
        <fullName evidence="2">Uncharacterized protein</fullName>
    </submittedName>
</protein>
<evidence type="ECO:0000313" key="3">
    <source>
        <dbReference type="Proteomes" id="UP001143347"/>
    </source>
</evidence>
<keyword evidence="1" id="KW-0732">Signal</keyword>
<accession>A0A9X3I815</accession>
<feature type="non-terminal residue" evidence="2">
    <location>
        <position position="113"/>
    </location>
</feature>
<sequence length="113" mass="11651">MQSLTRAPRLLLAAVLVGLFAVCACGSADRADPITPTTETDLPEVSEVSTTAAVDSAASTAAVDFLTPKDVKGWSSVPITAAFCGVPGSVQLSDFEATTQSSSWGKVHVFMFA</sequence>
<name>A0A9X3I815_9ACTN</name>
<feature type="chain" id="PRO_5040948001" evidence="1">
    <location>
        <begin position="31"/>
        <end position="113"/>
    </location>
</feature>
<reference evidence="2" key="1">
    <citation type="submission" date="2022-10" db="EMBL/GenBank/DDBJ databases">
        <title>WGS of marine actinomycetes from Thailand.</title>
        <authorList>
            <person name="Thawai C."/>
        </authorList>
    </citation>
    <scope>NUCLEOTIDE SEQUENCE</scope>
    <source>
        <strain evidence="2">SW21</strain>
    </source>
</reference>
<evidence type="ECO:0000256" key="1">
    <source>
        <dbReference type="SAM" id="SignalP"/>
    </source>
</evidence>
<dbReference type="EMBL" id="JAPKFM010000050">
    <property type="protein sequence ID" value="MCX2967199.1"/>
    <property type="molecule type" value="Genomic_DNA"/>
</dbReference>
<proteinExistence type="predicted"/>
<keyword evidence="3" id="KW-1185">Reference proteome</keyword>